<proteinExistence type="predicted"/>
<evidence type="ECO:0000313" key="2">
    <source>
        <dbReference type="EMBL" id="MET6990054.1"/>
    </source>
</evidence>
<protein>
    <submittedName>
        <fullName evidence="2">Uncharacterized protein</fullName>
    </submittedName>
</protein>
<organism evidence="2 3">
    <name type="scientific">Sediminicola arcticus</name>
    <dbReference type="NCBI Taxonomy" id="1574308"/>
    <lineage>
        <taxon>Bacteria</taxon>
        <taxon>Pseudomonadati</taxon>
        <taxon>Bacteroidota</taxon>
        <taxon>Flavobacteriia</taxon>
        <taxon>Flavobacteriales</taxon>
        <taxon>Flavobacteriaceae</taxon>
        <taxon>Sediminicola</taxon>
    </lineage>
</organism>
<keyword evidence="3" id="KW-1185">Reference proteome</keyword>
<feature type="coiled-coil region" evidence="1">
    <location>
        <begin position="189"/>
        <end position="223"/>
    </location>
</feature>
<name>A0ABV2SSD2_9FLAO</name>
<evidence type="ECO:0000313" key="3">
    <source>
        <dbReference type="Proteomes" id="UP001549799"/>
    </source>
</evidence>
<sequence length="238" mass="26873">MGLFTDKELNDEQSKILNDILPERFRKKIWKESDFKGVDGSIYNRYSDYVLSLGREVIKLNKDLKELEESTSHVIANNVKIFNTELYEAKPLGMVDIGVVEQFSAPTTGDRFSGGAIGYAIEKTIDDAHAKSNSQEGAVNRAKFKLIQKARAIYPNCNMLFKYEVDFRELGSSGNVFIYMRATACIGENDQIEKALKKTDNEIIDLIRKISAMELEAETLTSNKGKIPQSKSQIEKLL</sequence>
<keyword evidence="1" id="KW-0175">Coiled coil</keyword>
<dbReference type="Proteomes" id="UP001549799">
    <property type="component" value="Unassembled WGS sequence"/>
</dbReference>
<reference evidence="2 3" key="1">
    <citation type="submission" date="2024-07" db="EMBL/GenBank/DDBJ databases">
        <title>The genome sequence of type strain Sediminicola arcticus GDMCC 1.2805.</title>
        <authorList>
            <person name="Liu Y."/>
        </authorList>
    </citation>
    <scope>NUCLEOTIDE SEQUENCE [LARGE SCALE GENOMIC DNA]</scope>
    <source>
        <strain evidence="2 3">GDMCC 1.2805</strain>
    </source>
</reference>
<evidence type="ECO:0000256" key="1">
    <source>
        <dbReference type="SAM" id="Coils"/>
    </source>
</evidence>
<comment type="caution">
    <text evidence="2">The sequence shown here is derived from an EMBL/GenBank/DDBJ whole genome shotgun (WGS) entry which is preliminary data.</text>
</comment>
<gene>
    <name evidence="2" type="ORF">ABXZ36_05285</name>
</gene>
<accession>A0ABV2SSD2</accession>
<dbReference type="EMBL" id="JBEXAE010000002">
    <property type="protein sequence ID" value="MET6990054.1"/>
    <property type="molecule type" value="Genomic_DNA"/>
</dbReference>
<dbReference type="RefSeq" id="WP_354614445.1">
    <property type="nucleotide sequence ID" value="NZ_JBEXAE010000002.1"/>
</dbReference>